<protein>
    <recommendedName>
        <fullName evidence="6">Immunoglobulin-like beta-sandwich domain-containing protein</fullName>
    </recommendedName>
</protein>
<dbReference type="PANTHER" id="PTHR11640">
    <property type="entry name" value="NEPHRIN"/>
    <property type="match status" value="1"/>
</dbReference>
<keyword evidence="8" id="KW-1185">Reference proteome</keyword>
<evidence type="ECO:0000256" key="1">
    <source>
        <dbReference type="ARBA" id="ARBA00004479"/>
    </source>
</evidence>
<accession>A0ABY7E456</accession>
<dbReference type="EMBL" id="CP111016">
    <property type="protein sequence ID" value="WAR04605.1"/>
    <property type="molecule type" value="Genomic_DNA"/>
</dbReference>
<evidence type="ECO:0000256" key="5">
    <source>
        <dbReference type="ARBA" id="ARBA00023319"/>
    </source>
</evidence>
<evidence type="ECO:0000256" key="4">
    <source>
        <dbReference type="ARBA" id="ARBA00023180"/>
    </source>
</evidence>
<dbReference type="InterPro" id="IPR051275">
    <property type="entry name" value="Cell_adhesion_signaling"/>
</dbReference>
<keyword evidence="5" id="KW-0393">Immunoglobulin domain</keyword>
<evidence type="ECO:0000259" key="6">
    <source>
        <dbReference type="Pfam" id="PF00047"/>
    </source>
</evidence>
<evidence type="ECO:0000313" key="7">
    <source>
        <dbReference type="EMBL" id="WAR04605.1"/>
    </source>
</evidence>
<keyword evidence="4" id="KW-0325">Glycoprotein</keyword>
<dbReference type="PANTHER" id="PTHR11640:SF31">
    <property type="entry name" value="IRREGULAR CHIASM C-ROUGHEST PROTEIN-RELATED"/>
    <property type="match status" value="1"/>
</dbReference>
<dbReference type="Pfam" id="PF00047">
    <property type="entry name" value="ig"/>
    <property type="match status" value="1"/>
</dbReference>
<comment type="subcellular location">
    <subcellularLocation>
        <location evidence="1">Membrane</location>
        <topology evidence="1">Single-pass type I membrane protein</topology>
    </subcellularLocation>
</comment>
<gene>
    <name evidence="7" type="ORF">MAR_019974</name>
</gene>
<keyword evidence="3" id="KW-1015">Disulfide bond</keyword>
<evidence type="ECO:0000313" key="8">
    <source>
        <dbReference type="Proteomes" id="UP001164746"/>
    </source>
</evidence>
<dbReference type="InterPro" id="IPR013151">
    <property type="entry name" value="Immunoglobulin_dom"/>
</dbReference>
<dbReference type="Gene3D" id="2.60.40.10">
    <property type="entry name" value="Immunoglobulins"/>
    <property type="match status" value="1"/>
</dbReference>
<evidence type="ECO:0000256" key="3">
    <source>
        <dbReference type="ARBA" id="ARBA00023157"/>
    </source>
</evidence>
<name>A0ABY7E456_MYAAR</name>
<sequence>MDHRTMLKVCLILVIHQRSWRVDGSTSGQLEVIQPAIAGRRVNLMFTPTVYHRDKQVALEYSVFGLWFDGPPLYSKQYEAEEGRFYLTTNKLAKDWNNLALRAIYDGEQSSETVLFVKVELGYFPAPDVIDRSDIYVREWYKSTSSSSSVLHVDTDTKLIEREEPNYEFVLEIHNFDQGMNGLYHVKCINDKHTNRVQLTVTVPPTKPAIGPVATVQDEGMYIIAKRGRTIPVYCNATGTDMTVKVLFNKRTCRTVESGTGMFSATDCKAYDVDHLTSVRCSVRNAAVKQPLFSEEYKLYVVDQASAVEIDHIQDLREGSPVNITCKVTGGRPPPEISFTVDNITIDQGLTHSHDGRTYQATLPFVKREWNDKNLECQYNNSYFTGRSPQRWLNISCNRPGNTVYKCTLIDSNPVCNIKWTADGNTFSFDETENKVDGLTRESWIELNASRHMYPGTVQCTPQCQYFESKLNTSQQIPFIPNITFNVASNQKITQHSPKVVICYAESLPVSNIKLIYMRNGEEKNNRSRTQTEKAVYKQTHTKTLQLNLQMTKSCIPR</sequence>
<organism evidence="7 8">
    <name type="scientific">Mya arenaria</name>
    <name type="common">Soft-shell clam</name>
    <dbReference type="NCBI Taxonomy" id="6604"/>
    <lineage>
        <taxon>Eukaryota</taxon>
        <taxon>Metazoa</taxon>
        <taxon>Spiralia</taxon>
        <taxon>Lophotrochozoa</taxon>
        <taxon>Mollusca</taxon>
        <taxon>Bivalvia</taxon>
        <taxon>Autobranchia</taxon>
        <taxon>Heteroconchia</taxon>
        <taxon>Euheterodonta</taxon>
        <taxon>Imparidentia</taxon>
        <taxon>Neoheterodontei</taxon>
        <taxon>Myida</taxon>
        <taxon>Myoidea</taxon>
        <taxon>Myidae</taxon>
        <taxon>Mya</taxon>
    </lineage>
</organism>
<dbReference type="Proteomes" id="UP001164746">
    <property type="component" value="Chromosome 5"/>
</dbReference>
<dbReference type="InterPro" id="IPR036179">
    <property type="entry name" value="Ig-like_dom_sf"/>
</dbReference>
<dbReference type="SUPFAM" id="SSF48726">
    <property type="entry name" value="Immunoglobulin"/>
    <property type="match status" value="1"/>
</dbReference>
<feature type="domain" description="Immunoglobulin-like beta-sandwich" evidence="6">
    <location>
        <begin position="315"/>
        <end position="382"/>
    </location>
</feature>
<evidence type="ECO:0000256" key="2">
    <source>
        <dbReference type="ARBA" id="ARBA00023136"/>
    </source>
</evidence>
<dbReference type="InterPro" id="IPR013783">
    <property type="entry name" value="Ig-like_fold"/>
</dbReference>
<keyword evidence="2" id="KW-0472">Membrane</keyword>
<proteinExistence type="predicted"/>
<reference evidence="7" key="1">
    <citation type="submission" date="2022-11" db="EMBL/GenBank/DDBJ databases">
        <title>Centuries of genome instability and evolution in soft-shell clam transmissible cancer (bioRxiv).</title>
        <authorList>
            <person name="Hart S.F.M."/>
            <person name="Yonemitsu M.A."/>
            <person name="Giersch R.M."/>
            <person name="Beal B.F."/>
            <person name="Arriagada G."/>
            <person name="Davis B.W."/>
            <person name="Ostrander E.A."/>
            <person name="Goff S.P."/>
            <person name="Metzger M.J."/>
        </authorList>
    </citation>
    <scope>NUCLEOTIDE SEQUENCE</scope>
    <source>
        <strain evidence="7">MELC-2E11</strain>
        <tissue evidence="7">Siphon/mantle</tissue>
    </source>
</reference>